<dbReference type="Pfam" id="PF04997">
    <property type="entry name" value="RNA_pol_Rpb1_1"/>
    <property type="match status" value="1"/>
</dbReference>
<dbReference type="Proteomes" id="UP001418222">
    <property type="component" value="Unassembled WGS sequence"/>
</dbReference>
<sequence>MSFLVLNVLKRISDDDCQLLGLNPKYARPDWMILQVLPIPPPVRPSVMRTLLPEVRLKELVEYGPHPPPGKIGAKYIIREDGQRLDLRYLKKLLTISSEVNPRDRFRKLASDLILLKSPKRSYSSSITHSHNFKAFGISWRTVRLPFHNEFFPPPVSVNPPPAIFSLLVKDLLAGHGRVSCRVLTRVLVLGVGECRVAGDTGVSQDDTGVSDKDERNEQMLDSHPSSSTVNPFVSTQTPLEFMELTSPSISSILQSITPLLQQLIAEASSPLASSISTLAA</sequence>
<comment type="caution">
    <text evidence="8">The sequence shown here is derived from an EMBL/GenBank/DDBJ whole genome shotgun (WGS) entry which is preliminary data.</text>
</comment>
<evidence type="ECO:0000256" key="5">
    <source>
        <dbReference type="ARBA" id="ARBA00023163"/>
    </source>
</evidence>
<evidence type="ECO:0000313" key="8">
    <source>
        <dbReference type="EMBL" id="KAK8952184.1"/>
    </source>
</evidence>
<evidence type="ECO:0000256" key="4">
    <source>
        <dbReference type="ARBA" id="ARBA00022695"/>
    </source>
</evidence>
<dbReference type="InterPro" id="IPR007080">
    <property type="entry name" value="RNA_pol_Rpb1_1"/>
</dbReference>
<name>A0AAP0BXU7_9ASPA</name>
<dbReference type="GO" id="GO:0003899">
    <property type="term" value="F:DNA-directed RNA polymerase activity"/>
    <property type="evidence" value="ECO:0007669"/>
    <property type="project" value="UniProtKB-EC"/>
</dbReference>
<keyword evidence="9" id="KW-1185">Reference proteome</keyword>
<keyword evidence="2 8" id="KW-0240">DNA-directed RNA polymerase</keyword>
<proteinExistence type="predicted"/>
<organism evidence="8 9">
    <name type="scientific">Platanthera zijinensis</name>
    <dbReference type="NCBI Taxonomy" id="2320716"/>
    <lineage>
        <taxon>Eukaryota</taxon>
        <taxon>Viridiplantae</taxon>
        <taxon>Streptophyta</taxon>
        <taxon>Embryophyta</taxon>
        <taxon>Tracheophyta</taxon>
        <taxon>Spermatophyta</taxon>
        <taxon>Magnoliopsida</taxon>
        <taxon>Liliopsida</taxon>
        <taxon>Asparagales</taxon>
        <taxon>Orchidaceae</taxon>
        <taxon>Orchidoideae</taxon>
        <taxon>Orchideae</taxon>
        <taxon>Orchidinae</taxon>
        <taxon>Platanthera</taxon>
    </lineage>
</organism>
<evidence type="ECO:0000256" key="2">
    <source>
        <dbReference type="ARBA" id="ARBA00022478"/>
    </source>
</evidence>
<dbReference type="GO" id="GO:0000428">
    <property type="term" value="C:DNA-directed RNA polymerase complex"/>
    <property type="evidence" value="ECO:0007669"/>
    <property type="project" value="UniProtKB-KW"/>
</dbReference>
<feature type="domain" description="RNA polymerase Rpb1" evidence="7">
    <location>
        <begin position="5"/>
        <end position="48"/>
    </location>
</feature>
<protein>
    <recommendedName>
        <fullName evidence="1">DNA-directed RNA polymerase</fullName>
        <ecNumber evidence="1">2.7.7.6</ecNumber>
    </recommendedName>
</protein>
<evidence type="ECO:0000259" key="7">
    <source>
        <dbReference type="Pfam" id="PF04997"/>
    </source>
</evidence>
<evidence type="ECO:0000313" key="9">
    <source>
        <dbReference type="Proteomes" id="UP001418222"/>
    </source>
</evidence>
<reference evidence="8 9" key="1">
    <citation type="journal article" date="2022" name="Nat. Plants">
        <title>Genomes of leafy and leafless Platanthera orchids illuminate the evolution of mycoheterotrophy.</title>
        <authorList>
            <person name="Li M.H."/>
            <person name="Liu K.W."/>
            <person name="Li Z."/>
            <person name="Lu H.C."/>
            <person name="Ye Q.L."/>
            <person name="Zhang D."/>
            <person name="Wang J.Y."/>
            <person name="Li Y.F."/>
            <person name="Zhong Z.M."/>
            <person name="Liu X."/>
            <person name="Yu X."/>
            <person name="Liu D.K."/>
            <person name="Tu X.D."/>
            <person name="Liu B."/>
            <person name="Hao Y."/>
            <person name="Liao X.Y."/>
            <person name="Jiang Y.T."/>
            <person name="Sun W.H."/>
            <person name="Chen J."/>
            <person name="Chen Y.Q."/>
            <person name="Ai Y."/>
            <person name="Zhai J.W."/>
            <person name="Wu S.S."/>
            <person name="Zhou Z."/>
            <person name="Hsiao Y.Y."/>
            <person name="Wu W.L."/>
            <person name="Chen Y.Y."/>
            <person name="Lin Y.F."/>
            <person name="Hsu J.L."/>
            <person name="Li C.Y."/>
            <person name="Wang Z.W."/>
            <person name="Zhao X."/>
            <person name="Zhong W.Y."/>
            <person name="Ma X.K."/>
            <person name="Ma L."/>
            <person name="Huang J."/>
            <person name="Chen G.Z."/>
            <person name="Huang M.Z."/>
            <person name="Huang L."/>
            <person name="Peng D.H."/>
            <person name="Luo Y.B."/>
            <person name="Zou S.Q."/>
            <person name="Chen S.P."/>
            <person name="Lan S."/>
            <person name="Tsai W.C."/>
            <person name="Van de Peer Y."/>
            <person name="Liu Z.J."/>
        </authorList>
    </citation>
    <scope>NUCLEOTIDE SEQUENCE [LARGE SCALE GENOMIC DNA]</scope>
    <source>
        <strain evidence="8">Lor287</strain>
    </source>
</reference>
<feature type="region of interest" description="Disordered" evidence="6">
    <location>
        <begin position="201"/>
        <end position="231"/>
    </location>
</feature>
<dbReference type="GO" id="GO:0003677">
    <property type="term" value="F:DNA binding"/>
    <property type="evidence" value="ECO:0007669"/>
    <property type="project" value="InterPro"/>
</dbReference>
<feature type="compositionally biased region" description="Basic and acidic residues" evidence="6">
    <location>
        <begin position="210"/>
        <end position="221"/>
    </location>
</feature>
<dbReference type="AlphaFoldDB" id="A0AAP0BXU7"/>
<accession>A0AAP0BXU7</accession>
<dbReference type="SUPFAM" id="SSF64484">
    <property type="entry name" value="beta and beta-prime subunits of DNA dependent RNA-polymerase"/>
    <property type="match status" value="1"/>
</dbReference>
<keyword evidence="3" id="KW-0808">Transferase</keyword>
<keyword evidence="4" id="KW-0548">Nucleotidyltransferase</keyword>
<dbReference type="EC" id="2.7.7.6" evidence="1"/>
<dbReference type="Gene3D" id="3.30.1490.180">
    <property type="entry name" value="RNA polymerase ii"/>
    <property type="match status" value="1"/>
</dbReference>
<dbReference type="EMBL" id="JBBWWQ010000003">
    <property type="protein sequence ID" value="KAK8952184.1"/>
    <property type="molecule type" value="Genomic_DNA"/>
</dbReference>
<gene>
    <name evidence="8" type="primary">RPB205</name>
    <name evidence="8" type="ORF">KSP39_PZI004240</name>
</gene>
<keyword evidence="5" id="KW-0804">Transcription</keyword>
<evidence type="ECO:0000256" key="6">
    <source>
        <dbReference type="SAM" id="MobiDB-lite"/>
    </source>
</evidence>
<evidence type="ECO:0000256" key="3">
    <source>
        <dbReference type="ARBA" id="ARBA00022679"/>
    </source>
</evidence>
<evidence type="ECO:0000256" key="1">
    <source>
        <dbReference type="ARBA" id="ARBA00012418"/>
    </source>
</evidence>
<dbReference type="GO" id="GO:0006351">
    <property type="term" value="P:DNA-templated transcription"/>
    <property type="evidence" value="ECO:0007669"/>
    <property type="project" value="InterPro"/>
</dbReference>